<dbReference type="Pfam" id="PF12776">
    <property type="entry name" value="Myb_DNA-bind_3"/>
    <property type="match status" value="1"/>
</dbReference>
<evidence type="ECO:0000313" key="2">
    <source>
        <dbReference type="EMBL" id="KAL0433298.1"/>
    </source>
</evidence>
<reference evidence="2" key="1">
    <citation type="submission" date="2020-06" db="EMBL/GenBank/DDBJ databases">
        <authorList>
            <person name="Li T."/>
            <person name="Hu X."/>
            <person name="Zhang T."/>
            <person name="Song X."/>
            <person name="Zhang H."/>
            <person name="Dai N."/>
            <person name="Sheng W."/>
            <person name="Hou X."/>
            <person name="Wei L."/>
        </authorList>
    </citation>
    <scope>NUCLEOTIDE SEQUENCE</scope>
    <source>
        <strain evidence="2">KEN1</strain>
        <tissue evidence="2">Leaf</tissue>
    </source>
</reference>
<organism evidence="2">
    <name type="scientific">Sesamum latifolium</name>
    <dbReference type="NCBI Taxonomy" id="2727402"/>
    <lineage>
        <taxon>Eukaryota</taxon>
        <taxon>Viridiplantae</taxon>
        <taxon>Streptophyta</taxon>
        <taxon>Embryophyta</taxon>
        <taxon>Tracheophyta</taxon>
        <taxon>Spermatophyta</taxon>
        <taxon>Magnoliopsida</taxon>
        <taxon>eudicotyledons</taxon>
        <taxon>Gunneridae</taxon>
        <taxon>Pentapetalae</taxon>
        <taxon>asterids</taxon>
        <taxon>lamiids</taxon>
        <taxon>Lamiales</taxon>
        <taxon>Pedaliaceae</taxon>
        <taxon>Sesamum</taxon>
    </lineage>
</organism>
<evidence type="ECO:0000259" key="1">
    <source>
        <dbReference type="Pfam" id="PF12776"/>
    </source>
</evidence>
<reference evidence="2" key="2">
    <citation type="journal article" date="2024" name="Plant">
        <title>Genomic evolution and insights into agronomic trait innovations of Sesamum species.</title>
        <authorList>
            <person name="Miao H."/>
            <person name="Wang L."/>
            <person name="Qu L."/>
            <person name="Liu H."/>
            <person name="Sun Y."/>
            <person name="Le M."/>
            <person name="Wang Q."/>
            <person name="Wei S."/>
            <person name="Zheng Y."/>
            <person name="Lin W."/>
            <person name="Duan Y."/>
            <person name="Cao H."/>
            <person name="Xiong S."/>
            <person name="Wang X."/>
            <person name="Wei L."/>
            <person name="Li C."/>
            <person name="Ma Q."/>
            <person name="Ju M."/>
            <person name="Zhao R."/>
            <person name="Li G."/>
            <person name="Mu C."/>
            <person name="Tian Q."/>
            <person name="Mei H."/>
            <person name="Zhang T."/>
            <person name="Gao T."/>
            <person name="Zhang H."/>
        </authorList>
    </citation>
    <scope>NUCLEOTIDE SEQUENCE</scope>
    <source>
        <strain evidence="2">KEN1</strain>
    </source>
</reference>
<dbReference type="AlphaFoldDB" id="A0AAW2VV31"/>
<name>A0AAW2VV31_9LAMI</name>
<protein>
    <recommendedName>
        <fullName evidence="1">Myb/SANT-like domain-containing protein</fullName>
    </recommendedName>
</protein>
<proteinExistence type="predicted"/>
<gene>
    <name evidence="2" type="ORF">Slati_2664100</name>
</gene>
<feature type="domain" description="Myb/SANT-like" evidence="1">
    <location>
        <begin position="15"/>
        <end position="107"/>
    </location>
</feature>
<accession>A0AAW2VV31</accession>
<dbReference type="EMBL" id="JACGWN010000009">
    <property type="protein sequence ID" value="KAL0433298.1"/>
    <property type="molecule type" value="Genomic_DNA"/>
</dbReference>
<comment type="caution">
    <text evidence="2">The sequence shown here is derived from an EMBL/GenBank/DDBJ whole genome shotgun (WGS) entry which is preliminary data.</text>
</comment>
<sequence>MVQAGYFYNAASTKRVDTTFINMMYDQAMIGLKQPLRCGFNKDSLVYAAVAVNVYAGRQWSLDYFKDKLRMLQLRYETFLLVLEEPTLHWNEKTNRMQGRREDWKNFIRV</sequence>
<dbReference type="InterPro" id="IPR024752">
    <property type="entry name" value="Myb/SANT-like_dom"/>
</dbReference>